<dbReference type="PANTHER" id="PTHR33361">
    <property type="entry name" value="GLR0591 PROTEIN"/>
    <property type="match status" value="1"/>
</dbReference>
<proteinExistence type="predicted"/>
<dbReference type="Pfam" id="PF05960">
    <property type="entry name" value="DUF885"/>
    <property type="match status" value="1"/>
</dbReference>
<reference evidence="1" key="1">
    <citation type="submission" date="2019-08" db="EMBL/GenBank/DDBJ databases">
        <title>The improved chromosome-level genome for the pearl oyster Pinctada fucata martensii using PacBio sequencing and Hi-C.</title>
        <authorList>
            <person name="Zheng Z."/>
        </authorList>
    </citation>
    <scope>NUCLEOTIDE SEQUENCE</scope>
    <source>
        <strain evidence="1">ZZ-2019</strain>
        <tissue evidence="1">Adductor muscle</tissue>
    </source>
</reference>
<gene>
    <name evidence="1" type="ORF">FSP39_010922</name>
</gene>
<evidence type="ECO:0000313" key="1">
    <source>
        <dbReference type="EMBL" id="KAK3095164.1"/>
    </source>
</evidence>
<dbReference type="PANTHER" id="PTHR33361:SF2">
    <property type="entry name" value="DUF885 DOMAIN-CONTAINING PROTEIN"/>
    <property type="match status" value="1"/>
</dbReference>
<evidence type="ECO:0000313" key="2">
    <source>
        <dbReference type="Proteomes" id="UP001186944"/>
    </source>
</evidence>
<dbReference type="AlphaFoldDB" id="A0AA88Y009"/>
<organism evidence="1 2">
    <name type="scientific">Pinctada imbricata</name>
    <name type="common">Atlantic pearl-oyster</name>
    <name type="synonym">Pinctada martensii</name>
    <dbReference type="NCBI Taxonomy" id="66713"/>
    <lineage>
        <taxon>Eukaryota</taxon>
        <taxon>Metazoa</taxon>
        <taxon>Spiralia</taxon>
        <taxon>Lophotrochozoa</taxon>
        <taxon>Mollusca</taxon>
        <taxon>Bivalvia</taxon>
        <taxon>Autobranchia</taxon>
        <taxon>Pteriomorphia</taxon>
        <taxon>Pterioida</taxon>
        <taxon>Pterioidea</taxon>
        <taxon>Pteriidae</taxon>
        <taxon>Pinctada</taxon>
    </lineage>
</organism>
<dbReference type="Proteomes" id="UP001186944">
    <property type="component" value="Unassembled WGS sequence"/>
</dbReference>
<keyword evidence="2" id="KW-1185">Reference proteome</keyword>
<accession>A0AA88Y009</accession>
<dbReference type="EMBL" id="VSWD01000008">
    <property type="protein sequence ID" value="KAK3095164.1"/>
    <property type="molecule type" value="Genomic_DNA"/>
</dbReference>
<name>A0AA88Y009_PINIB</name>
<protein>
    <submittedName>
        <fullName evidence="1">Uncharacterized protein</fullName>
    </submittedName>
</protein>
<comment type="caution">
    <text evidence="1">The sequence shown here is derived from an EMBL/GenBank/DDBJ whole genome shotgun (WGS) entry which is preliminary data.</text>
</comment>
<dbReference type="InterPro" id="IPR010281">
    <property type="entry name" value="DUF885"/>
</dbReference>
<sequence>MATTRTRGDFENYIARIQGVVKQLAEIKETFREAIQMNRTYNNVSIAAVPSQIDKLLVNDTEDSEFYSPFNKSLEDAGNIEDTYKIDIRERGKDSIKAMLNAYRDIRNFILQEYMPHTRTAFGVNSLENGGAYYQACLDWHLSFKMSPGNVHQRGLEEVDRIYGEMQKVKLF</sequence>